<dbReference type="Gene3D" id="3.40.960.10">
    <property type="entry name" value="VSR Endonuclease"/>
    <property type="match status" value="1"/>
</dbReference>
<dbReference type="PANTHER" id="PTHR47962">
    <property type="entry name" value="ATP-DEPENDENT HELICASE LHR-RELATED-RELATED"/>
    <property type="match status" value="1"/>
</dbReference>
<dbReference type="InterPro" id="IPR014001">
    <property type="entry name" value="Helicase_ATP-bd"/>
</dbReference>
<dbReference type="Pfam" id="PF00271">
    <property type="entry name" value="Helicase_C"/>
    <property type="match status" value="1"/>
</dbReference>
<dbReference type="InterPro" id="IPR001650">
    <property type="entry name" value="Helicase_C-like"/>
</dbReference>
<dbReference type="GO" id="GO:0016887">
    <property type="term" value="F:ATP hydrolysis activity"/>
    <property type="evidence" value="ECO:0007669"/>
    <property type="project" value="TreeGrafter"/>
</dbReference>
<dbReference type="PANTHER" id="PTHR47962:SF5">
    <property type="entry name" value="ATP-DEPENDENT HELICASE LHR-RELATED"/>
    <property type="match status" value="1"/>
</dbReference>
<dbReference type="InterPro" id="IPR027417">
    <property type="entry name" value="P-loop_NTPase"/>
</dbReference>
<reference evidence="6 7" key="1">
    <citation type="submission" date="2018-06" db="EMBL/GenBank/DDBJ databases">
        <title>Genomic Encyclopedia of Archaeal and Bacterial Type Strains, Phase II (KMG-II): from individual species to whole genera.</title>
        <authorList>
            <person name="Goeker M."/>
        </authorList>
    </citation>
    <scope>NUCLEOTIDE SEQUENCE [LARGE SCALE GENOMIC DNA]</scope>
    <source>
        <strain evidence="6 7">T4</strain>
    </source>
</reference>
<dbReference type="RefSeq" id="WP_111395043.1">
    <property type="nucleotide sequence ID" value="NZ_QKTX01000026.1"/>
</dbReference>
<dbReference type="SUPFAM" id="SSF52540">
    <property type="entry name" value="P-loop containing nucleoside triphosphate hydrolases"/>
    <property type="match status" value="2"/>
</dbReference>
<feature type="domain" description="Helicase ATP-binding" evidence="4">
    <location>
        <begin position="90"/>
        <end position="261"/>
    </location>
</feature>
<dbReference type="GO" id="GO:0004386">
    <property type="term" value="F:helicase activity"/>
    <property type="evidence" value="ECO:0007669"/>
    <property type="project" value="UniProtKB-KW"/>
</dbReference>
<evidence type="ECO:0000256" key="3">
    <source>
        <dbReference type="SAM" id="MobiDB-lite"/>
    </source>
</evidence>
<evidence type="ECO:0000313" key="7">
    <source>
        <dbReference type="Proteomes" id="UP000248917"/>
    </source>
</evidence>
<organism evidence="6 7">
    <name type="scientific">Algoriphagus aquaeductus</name>
    <dbReference type="NCBI Taxonomy" id="475299"/>
    <lineage>
        <taxon>Bacteria</taxon>
        <taxon>Pseudomonadati</taxon>
        <taxon>Bacteroidota</taxon>
        <taxon>Cytophagia</taxon>
        <taxon>Cytophagales</taxon>
        <taxon>Cyclobacteriaceae</taxon>
        <taxon>Algoriphagus</taxon>
    </lineage>
</organism>
<dbReference type="PROSITE" id="PS51192">
    <property type="entry name" value="HELICASE_ATP_BIND_1"/>
    <property type="match status" value="1"/>
</dbReference>
<dbReference type="Pfam" id="PF00270">
    <property type="entry name" value="DEAD"/>
    <property type="match status" value="1"/>
</dbReference>
<dbReference type="Gene3D" id="3.40.50.300">
    <property type="entry name" value="P-loop containing nucleotide triphosphate hydrolases"/>
    <property type="match status" value="2"/>
</dbReference>
<dbReference type="InterPro" id="IPR052511">
    <property type="entry name" value="ATP-dep_Helicase"/>
</dbReference>
<dbReference type="PROSITE" id="PS51194">
    <property type="entry name" value="HELICASE_CTER"/>
    <property type="match status" value="1"/>
</dbReference>
<evidence type="ECO:0000256" key="1">
    <source>
        <dbReference type="ARBA" id="ARBA00022741"/>
    </source>
</evidence>
<name>A0A326RJH4_9BACT</name>
<evidence type="ECO:0000259" key="5">
    <source>
        <dbReference type="PROSITE" id="PS51194"/>
    </source>
</evidence>
<dbReference type="GO" id="GO:0003677">
    <property type="term" value="F:DNA binding"/>
    <property type="evidence" value="ECO:0007669"/>
    <property type="project" value="TreeGrafter"/>
</dbReference>
<dbReference type="OrthoDB" id="9815222at2"/>
<keyword evidence="6" id="KW-0378">Hydrolase</keyword>
<feature type="region of interest" description="Disordered" evidence="3">
    <location>
        <begin position="468"/>
        <end position="493"/>
    </location>
</feature>
<dbReference type="Proteomes" id="UP000248917">
    <property type="component" value="Unassembled WGS sequence"/>
</dbReference>
<protein>
    <submittedName>
        <fullName evidence="6">Helicase-like protein</fullName>
    </submittedName>
</protein>
<sequence>MQAFEVHKKIVKDYKDYLKSFNIIKDQRINKVVDEAFKKDEYIPEPLIQFNPSFRKAASLESLVNEGVLHPELNRVFKGFQLYTHQEQAIRKGASGKSFIVTSGTGSGKSLTFLGTIFNHLFRNPGGKGVKAILVYPMNALINSQEEEIKKYALNYGPEFPITFRKYTGQESSKDKEEVESDLPDILLTNYMMLELLLTRGKEESIRKSIAQNLQFLVFDELHTYRGRQGADVSILIRRLKSLCAHEVISIGTSATMASGDHIADEKQVVADVATEIFGEKFETDQIIGETLETVTDLSCKLPAPLDLQEVMTREVDKNESEEDFRKHPFAIWLEREIALFFNSDGTIKRAKPKSLKEIVAKLCQASKIEDEERCLEYLKKFFEWSEALNIKNSSNRQSFLPFKIHQFISQTGNVYVTLNSRKCREITLEDGRYIKEGDEDRYIFPVLFSRYSGVDFICVKKNFSEGKFEPREPDSLPEKITKDSLKGDKEEGRSKRILKESDFEQGYLILPEKDEELWNSDMIDSLPDTWWKEKKGVITLDNFYEFRVPQKVYFNSDGRFSNDPEAGLDLTGWFVSAPMLYDPTCGVVYDPRTRENTKLMKVGNVGKSTATTISTFSILKAQYDQKVKVSDQKVMSFTDNRQDASLQTGHFNDFLMIGRLRSSIYRALKTSENQMLHMDTISTAVFKELKLAEADYARNPSSNPKWPDEENEKALIDFLKVRILYDLRRGWRYNTPNLEQCGLLDITYSRLQEYCEEASFFERDELLSIMSPAERQNFVLQVLNYFRTAYAFNYYLLDEDKRQVLEERLKQKLNSNSEWSLEQDERLERPPVLVYERIGKIKKGVYTESIGPTSNLGKYIKRVFAKKALPPIKGSDLGEYIKKLCKTLQDGHFLSSVEIQGEKGKTFGYQLKVDKIIWKLGDGENVLTDEVRINMTGEELKIKPNHYFKLFYQQDFKLFDKFFRASEHTGQISSSDRIEREDKFRSGEISALYCSPTMELGIDIANLNIVHMRNVPPNPANYAQRSGRAGRSGQTALVFTYCSNTSPHDRHFFKNSIDMVAGSVKAPRIDLLNEELIISHFNAYIFMHLGLTSINSSVRDFLDLEEKKSLPIKSKIADHFKDQKLNFQSVWIEGFKKVINDKYEKLSESKWFGDEWLQVRANQFFSDLDRSFDRWRTLFRNATKMVEKATAVMNDPTYGRESKESREANRLLNIGRRQRDLLLNEQQGGFRNDSEFYVYRYLAAEGFLPGYNFTRLPVRAFIGKRSQDEGTFISRPRFIALKEFGPGNLIYHNGGKFRVTRMQLSDSDARLEKIKISTKTGYAWLGEEGTAINNDPITHEALKGQTNAQTYSNILELVESDTWPQERISSEEEERLSSGYEIEQYFNYPKGIESTQKTILKASGADLMNILFCPATQLIQVNKKWRSSKEEEEEESGFLIGRVSGKWLKKSDLELKEDREKDPSSYIHLYTTDTADSLYLQPIEALGLDEDGVISLTFALKRAIEQVFQIEESEVGVWFMGSKESPNILVYEAAEGSLGILSQITQDPERLKEVFRVAYQLMHFDLETKADLAPDKPKASYDDLLSYYNQRYHEKLNRHSIRAALERLMICEVDNTGSGNSGHSDRDGHYQELIARYDKNSELERKLIEYLYSNDYILPDKAQVNLSKQLGFYISADFVFLNTDKTIKSVIFCDGSVHDRDQVREDDNHKRTILKDTGIDVIEWHYTESVADLVNRRKDVFRRL</sequence>
<keyword evidence="2" id="KW-0067">ATP-binding</keyword>
<evidence type="ECO:0000259" key="4">
    <source>
        <dbReference type="PROSITE" id="PS51192"/>
    </source>
</evidence>
<feature type="domain" description="Helicase C-terminal" evidence="5">
    <location>
        <begin position="913"/>
        <end position="1078"/>
    </location>
</feature>
<evidence type="ECO:0000313" key="6">
    <source>
        <dbReference type="EMBL" id="PZV76093.1"/>
    </source>
</evidence>
<evidence type="ECO:0000256" key="2">
    <source>
        <dbReference type="ARBA" id="ARBA00022840"/>
    </source>
</evidence>
<accession>A0A326RJH4</accession>
<comment type="caution">
    <text evidence="6">The sequence shown here is derived from an EMBL/GenBank/DDBJ whole genome shotgun (WGS) entry which is preliminary data.</text>
</comment>
<dbReference type="InterPro" id="IPR011545">
    <property type="entry name" value="DEAD/DEAH_box_helicase_dom"/>
</dbReference>
<proteinExistence type="predicted"/>
<gene>
    <name evidence="6" type="ORF">CLV31_12613</name>
</gene>
<dbReference type="SMART" id="SM00490">
    <property type="entry name" value="HELICc"/>
    <property type="match status" value="1"/>
</dbReference>
<dbReference type="SMART" id="SM00487">
    <property type="entry name" value="DEXDc"/>
    <property type="match status" value="1"/>
</dbReference>
<keyword evidence="1" id="KW-0547">Nucleotide-binding</keyword>
<keyword evidence="7" id="KW-1185">Reference proteome</keyword>
<dbReference type="GO" id="GO:0005524">
    <property type="term" value="F:ATP binding"/>
    <property type="evidence" value="ECO:0007669"/>
    <property type="project" value="UniProtKB-KW"/>
</dbReference>
<keyword evidence="6" id="KW-0347">Helicase</keyword>
<dbReference type="EMBL" id="QKTX01000026">
    <property type="protein sequence ID" value="PZV76093.1"/>
    <property type="molecule type" value="Genomic_DNA"/>
</dbReference>